<protein>
    <submittedName>
        <fullName evidence="1">Uncharacterized protein</fullName>
    </submittedName>
</protein>
<keyword evidence="2" id="KW-1185">Reference proteome</keyword>
<reference evidence="1" key="1">
    <citation type="journal article" date="2017" name="Nature">
        <title>The genome of Chenopodium quinoa.</title>
        <authorList>
            <person name="Jarvis D.E."/>
            <person name="Ho Y.S."/>
            <person name="Lightfoot D.J."/>
            <person name="Schmoeckel S.M."/>
            <person name="Li B."/>
            <person name="Borm T.J.A."/>
            <person name="Ohyanagi H."/>
            <person name="Mineta K."/>
            <person name="Michell C.T."/>
            <person name="Saber N."/>
            <person name="Kharbatia N.M."/>
            <person name="Rupper R.R."/>
            <person name="Sharp A.R."/>
            <person name="Dally N."/>
            <person name="Boughton B.A."/>
            <person name="Woo Y.H."/>
            <person name="Gao G."/>
            <person name="Schijlen E.G.W.M."/>
            <person name="Guo X."/>
            <person name="Momin A.A."/>
            <person name="Negrao S."/>
            <person name="Al-Babili S."/>
            <person name="Gehring C."/>
            <person name="Roessner U."/>
            <person name="Jung C."/>
            <person name="Murphy K."/>
            <person name="Arold S.T."/>
            <person name="Gojobori T."/>
            <person name="van der Linden C.G."/>
            <person name="van Loo E.N."/>
            <person name="Jellen E.N."/>
            <person name="Maughan P.J."/>
            <person name="Tester M."/>
        </authorList>
    </citation>
    <scope>NUCLEOTIDE SEQUENCE [LARGE SCALE GENOMIC DNA]</scope>
    <source>
        <strain evidence="1">cv. PI 614886</strain>
    </source>
</reference>
<dbReference type="OMA" id="WIDIGYA"/>
<dbReference type="Proteomes" id="UP000596660">
    <property type="component" value="Unplaced"/>
</dbReference>
<evidence type="ECO:0000313" key="1">
    <source>
        <dbReference type="EnsemblPlants" id="AUR62002663-RA:cds"/>
    </source>
</evidence>
<proteinExistence type="predicted"/>
<organism evidence="1 2">
    <name type="scientific">Chenopodium quinoa</name>
    <name type="common">Quinoa</name>
    <dbReference type="NCBI Taxonomy" id="63459"/>
    <lineage>
        <taxon>Eukaryota</taxon>
        <taxon>Viridiplantae</taxon>
        <taxon>Streptophyta</taxon>
        <taxon>Embryophyta</taxon>
        <taxon>Tracheophyta</taxon>
        <taxon>Spermatophyta</taxon>
        <taxon>Magnoliopsida</taxon>
        <taxon>eudicotyledons</taxon>
        <taxon>Gunneridae</taxon>
        <taxon>Pentapetalae</taxon>
        <taxon>Caryophyllales</taxon>
        <taxon>Chenopodiaceae</taxon>
        <taxon>Chenopodioideae</taxon>
        <taxon>Atripliceae</taxon>
        <taxon>Chenopodium</taxon>
    </lineage>
</organism>
<reference evidence="1" key="2">
    <citation type="submission" date="2021-03" db="UniProtKB">
        <authorList>
            <consortium name="EnsemblPlants"/>
        </authorList>
    </citation>
    <scope>IDENTIFICATION</scope>
</reference>
<dbReference type="Gramene" id="AUR62002663-RA">
    <property type="protein sequence ID" value="AUR62002663-RA:cds"/>
    <property type="gene ID" value="AUR62002663"/>
</dbReference>
<evidence type="ECO:0000313" key="2">
    <source>
        <dbReference type="Proteomes" id="UP000596660"/>
    </source>
</evidence>
<sequence>MWKERVLLNLGWIDIGYAIRIDEPPSTTEDSTQDAISLYEKWERSNRLPVMFIKTEICASIRDFVDKHTNVKELIKAIDEQFATSDKALARSLIMQISSIKLDH</sequence>
<accession>A0A803KUF5</accession>
<name>A0A803KUF5_CHEQI</name>
<dbReference type="AlphaFoldDB" id="A0A803KUF5"/>
<dbReference type="EnsemblPlants" id="AUR62002663-RA">
    <property type="protein sequence ID" value="AUR62002663-RA:cds"/>
    <property type="gene ID" value="AUR62002663"/>
</dbReference>